<proteinExistence type="predicted"/>
<dbReference type="Gene3D" id="2.30.320.10">
    <property type="entry name" value="YwqG-like"/>
    <property type="match status" value="1"/>
</dbReference>
<dbReference type="RefSeq" id="WP_095213138.1">
    <property type="nucleotide sequence ID" value="NZ_JAAGNC010000170.1"/>
</dbReference>
<dbReference type="SUPFAM" id="SSF103032">
    <property type="entry name" value="Hypothetical protein YwqG"/>
    <property type="match status" value="1"/>
</dbReference>
<gene>
    <name evidence="2" type="ORF">G3I59_32370</name>
</gene>
<keyword evidence="3" id="KW-1185">Reference proteome</keyword>
<name>A0ABX0BXC8_9PSEU</name>
<evidence type="ECO:0000313" key="2">
    <source>
        <dbReference type="EMBL" id="NEC60156.1"/>
    </source>
</evidence>
<evidence type="ECO:0000313" key="3">
    <source>
        <dbReference type="Proteomes" id="UP000470404"/>
    </source>
</evidence>
<feature type="region of interest" description="Disordered" evidence="1">
    <location>
        <begin position="1"/>
        <end position="62"/>
    </location>
</feature>
<protein>
    <submittedName>
        <fullName evidence="2">DUF1963 domain-containing protein</fullName>
    </submittedName>
</protein>
<dbReference type="Proteomes" id="UP000470404">
    <property type="component" value="Unassembled WGS sequence"/>
</dbReference>
<dbReference type="InterPro" id="IPR015315">
    <property type="entry name" value="DUF1963"/>
</dbReference>
<comment type="caution">
    <text evidence="2">The sequence shown here is derived from an EMBL/GenBank/DDBJ whole genome shotgun (WGS) entry which is preliminary data.</text>
</comment>
<dbReference type="InterPro" id="IPR035948">
    <property type="entry name" value="YwqG-like_sf"/>
</dbReference>
<evidence type="ECO:0000256" key="1">
    <source>
        <dbReference type="SAM" id="MobiDB-lite"/>
    </source>
</evidence>
<dbReference type="Pfam" id="PF09234">
    <property type="entry name" value="DUF1963"/>
    <property type="match status" value="1"/>
</dbReference>
<sequence length="111" mass="12665">MPAHSARRRRRLSGALRARGHSGRRTNALVRPRALPATFSRRSWPPPRSEGASGWTAPPKPSRVRTAHLKEEAARWVLLAQFDSAEETDMMWGDVEMLYWLIRPRCSMQCG</sequence>
<reference evidence="2 3" key="1">
    <citation type="submission" date="2020-01" db="EMBL/GenBank/DDBJ databases">
        <title>Insect and environment-associated Actinomycetes.</title>
        <authorList>
            <person name="Currrie C."/>
            <person name="Chevrette M."/>
            <person name="Carlson C."/>
            <person name="Stubbendieck R."/>
            <person name="Wendt-Pienkowski E."/>
        </authorList>
    </citation>
    <scope>NUCLEOTIDE SEQUENCE [LARGE SCALE GENOMIC DNA]</scope>
    <source>
        <strain evidence="2 3">SID8386</strain>
    </source>
</reference>
<organism evidence="2 3">
    <name type="scientific">Amycolatopsis rubida</name>
    <dbReference type="NCBI Taxonomy" id="112413"/>
    <lineage>
        <taxon>Bacteria</taxon>
        <taxon>Bacillati</taxon>
        <taxon>Actinomycetota</taxon>
        <taxon>Actinomycetes</taxon>
        <taxon>Pseudonocardiales</taxon>
        <taxon>Pseudonocardiaceae</taxon>
        <taxon>Amycolatopsis</taxon>
    </lineage>
</organism>
<accession>A0ABX0BXC8</accession>
<dbReference type="EMBL" id="JAAGNC010000170">
    <property type="protein sequence ID" value="NEC60156.1"/>
    <property type="molecule type" value="Genomic_DNA"/>
</dbReference>
<feature type="compositionally biased region" description="Basic residues" evidence="1">
    <location>
        <begin position="1"/>
        <end position="24"/>
    </location>
</feature>